<dbReference type="PANTHER" id="PTHR13887">
    <property type="entry name" value="GLUTATHIONE S-TRANSFERASE KAPPA"/>
    <property type="match status" value="1"/>
</dbReference>
<evidence type="ECO:0000256" key="1">
    <source>
        <dbReference type="ARBA" id="ARBA00005791"/>
    </source>
</evidence>
<organism evidence="4">
    <name type="scientific">marine metagenome</name>
    <dbReference type="NCBI Taxonomy" id="408172"/>
    <lineage>
        <taxon>unclassified sequences</taxon>
        <taxon>metagenomes</taxon>
        <taxon>ecological metagenomes</taxon>
    </lineage>
</organism>
<protein>
    <recommendedName>
        <fullName evidence="3">Thioredoxin domain-containing protein</fullName>
    </recommendedName>
</protein>
<dbReference type="PANTHER" id="PTHR13887:SF55">
    <property type="entry name" value="SLR0313 PROTEIN"/>
    <property type="match status" value="1"/>
</dbReference>
<sequence length="238" mass="26951">MSKREQQLKIKSQKQHAAKQREQSMRLLIKIALFGIAPVLLLFVLYTLFNQGPTYSPIEIAENEHIFGQKSNPVSIVVYADFQCPACATEHQAMKRLWPSISDKAHLIFRHFPLTATHQHSWTAALYAEAAGRQGQFWEMHDFLFAAQTIWTRLPTVEDEFESYALELNLDLEQLSADLESDEVILKVRNDQRGGNASGVRSTPAVFINGRLLASPSRARILEVVNEEFEDGSKPVAE</sequence>
<feature type="transmembrane region" description="Helical" evidence="2">
    <location>
        <begin position="27"/>
        <end position="49"/>
    </location>
</feature>
<gene>
    <name evidence="4" type="ORF">METZ01_LOCUS34635</name>
</gene>
<evidence type="ECO:0000259" key="3">
    <source>
        <dbReference type="PROSITE" id="PS51352"/>
    </source>
</evidence>
<proteinExistence type="inferred from homology"/>
<dbReference type="EMBL" id="UINC01001482">
    <property type="protein sequence ID" value="SUZ81781.1"/>
    <property type="molecule type" value="Genomic_DNA"/>
</dbReference>
<dbReference type="InterPro" id="IPR012336">
    <property type="entry name" value="Thioredoxin-like_fold"/>
</dbReference>
<dbReference type="CDD" id="cd02972">
    <property type="entry name" value="DsbA_family"/>
    <property type="match status" value="1"/>
</dbReference>
<feature type="domain" description="Thioredoxin" evidence="3">
    <location>
        <begin position="34"/>
        <end position="238"/>
    </location>
</feature>
<dbReference type="SUPFAM" id="SSF52833">
    <property type="entry name" value="Thioredoxin-like"/>
    <property type="match status" value="1"/>
</dbReference>
<dbReference type="InterPro" id="IPR036249">
    <property type="entry name" value="Thioredoxin-like_sf"/>
</dbReference>
<comment type="similarity">
    <text evidence="1">Belongs to the thioredoxin family. DsbA subfamily.</text>
</comment>
<keyword evidence="2" id="KW-0472">Membrane</keyword>
<keyword evidence="2" id="KW-0812">Transmembrane</keyword>
<dbReference type="PROSITE" id="PS51352">
    <property type="entry name" value="THIOREDOXIN_2"/>
    <property type="match status" value="1"/>
</dbReference>
<reference evidence="4" key="1">
    <citation type="submission" date="2018-05" db="EMBL/GenBank/DDBJ databases">
        <authorList>
            <person name="Lanie J.A."/>
            <person name="Ng W.-L."/>
            <person name="Kazmierczak K.M."/>
            <person name="Andrzejewski T.M."/>
            <person name="Davidsen T.M."/>
            <person name="Wayne K.J."/>
            <person name="Tettelin H."/>
            <person name="Glass J.I."/>
            <person name="Rusch D."/>
            <person name="Podicherti R."/>
            <person name="Tsui H.-C.T."/>
            <person name="Winkler M.E."/>
        </authorList>
    </citation>
    <scope>NUCLEOTIDE SEQUENCE</scope>
</reference>
<dbReference type="AlphaFoldDB" id="A0A381QR04"/>
<name>A0A381QR04_9ZZZZ</name>
<keyword evidence="2" id="KW-1133">Transmembrane helix</keyword>
<dbReference type="InterPro" id="IPR013766">
    <property type="entry name" value="Thioredoxin_domain"/>
</dbReference>
<evidence type="ECO:0000313" key="4">
    <source>
        <dbReference type="EMBL" id="SUZ81781.1"/>
    </source>
</evidence>
<dbReference type="Gene3D" id="3.40.30.10">
    <property type="entry name" value="Glutaredoxin"/>
    <property type="match status" value="1"/>
</dbReference>
<dbReference type="Pfam" id="PF13462">
    <property type="entry name" value="Thioredoxin_4"/>
    <property type="match status" value="1"/>
</dbReference>
<evidence type="ECO:0000256" key="2">
    <source>
        <dbReference type="SAM" id="Phobius"/>
    </source>
</evidence>
<accession>A0A381QR04</accession>